<dbReference type="PRINTS" id="PR00469">
    <property type="entry name" value="PNDRDTASEII"/>
</dbReference>
<dbReference type="InterPro" id="IPR023753">
    <property type="entry name" value="FAD/NAD-binding_dom"/>
</dbReference>
<reference evidence="5 6" key="1">
    <citation type="submission" date="2011-12" db="EMBL/GenBank/DDBJ databases">
        <title>Complete sequence of Mycobacterium rhodesiae NBB3.</title>
        <authorList>
            <consortium name="US DOE Joint Genome Institute"/>
            <person name="Lucas S."/>
            <person name="Han J."/>
            <person name="Lapidus A."/>
            <person name="Cheng J.-F."/>
            <person name="Goodwin L."/>
            <person name="Pitluck S."/>
            <person name="Peters L."/>
            <person name="Mikhailova N."/>
            <person name="Gu W."/>
            <person name="Detter J.C."/>
            <person name="Han C."/>
            <person name="Tapia R."/>
            <person name="Land M."/>
            <person name="Hauser L."/>
            <person name="Kyrpides N."/>
            <person name="Ivanova N."/>
            <person name="Pagani I."/>
            <person name="Mattes T."/>
            <person name="Holmes A."/>
            <person name="Rutledge P."/>
            <person name="Paulsen I."/>
            <person name="Coleman N."/>
            <person name="Woyke T."/>
        </authorList>
    </citation>
    <scope>NUCLEOTIDE SEQUENCE [LARGE SCALE GENOMIC DNA]</scope>
    <source>
        <strain evidence="5 6">NBB3</strain>
    </source>
</reference>
<dbReference type="HOGENOM" id="CLU_000422_3_4_11"/>
<proteinExistence type="predicted"/>
<dbReference type="Proteomes" id="UP000005442">
    <property type="component" value="Chromosome"/>
</dbReference>
<protein>
    <submittedName>
        <fullName evidence="5">NADPH-dependent glutamate synthase beta chain-like oxidoreductase</fullName>
    </submittedName>
</protein>
<dbReference type="PATRIC" id="fig|710685.3.peg.29"/>
<dbReference type="InterPro" id="IPR017896">
    <property type="entry name" value="4Fe4S_Fe-S-bd"/>
</dbReference>
<keyword evidence="6" id="KW-1185">Reference proteome</keyword>
<evidence type="ECO:0000259" key="4">
    <source>
        <dbReference type="PROSITE" id="PS51379"/>
    </source>
</evidence>
<dbReference type="InterPro" id="IPR017900">
    <property type="entry name" value="4Fe4S_Fe_S_CS"/>
</dbReference>
<keyword evidence="2" id="KW-0408">Iron</keyword>
<dbReference type="PANTHER" id="PTHR42783:SF3">
    <property type="entry name" value="GLUTAMATE SYNTHASE [NADPH] SMALL CHAIN-RELATED"/>
    <property type="match status" value="1"/>
</dbReference>
<dbReference type="PROSITE" id="PS51379">
    <property type="entry name" value="4FE4S_FER_2"/>
    <property type="match status" value="1"/>
</dbReference>
<dbReference type="Pfam" id="PF07992">
    <property type="entry name" value="Pyr_redox_2"/>
    <property type="match status" value="1"/>
</dbReference>
<evidence type="ECO:0000313" key="6">
    <source>
        <dbReference type="Proteomes" id="UP000005442"/>
    </source>
</evidence>
<accession>G8RXY8</accession>
<organism evidence="5 6">
    <name type="scientific">Mycolicibacterium rhodesiae (strain NBB3)</name>
    <name type="common">Mycobacterium rhodesiae</name>
    <dbReference type="NCBI Taxonomy" id="710685"/>
    <lineage>
        <taxon>Bacteria</taxon>
        <taxon>Bacillati</taxon>
        <taxon>Actinomycetota</taxon>
        <taxon>Actinomycetes</taxon>
        <taxon>Mycobacteriales</taxon>
        <taxon>Mycobacteriaceae</taxon>
        <taxon>Mycolicibacterium</taxon>
    </lineage>
</organism>
<evidence type="ECO:0000313" key="5">
    <source>
        <dbReference type="EMBL" id="AEV70681.1"/>
    </source>
</evidence>
<keyword evidence="3" id="KW-0411">Iron-sulfur</keyword>
<keyword evidence="1" id="KW-0479">Metal-binding</keyword>
<dbReference type="AlphaFoldDB" id="G8RXY8"/>
<gene>
    <name evidence="5" type="ordered locus">MycrhN_0029</name>
</gene>
<evidence type="ECO:0000256" key="3">
    <source>
        <dbReference type="ARBA" id="ARBA00023014"/>
    </source>
</evidence>
<dbReference type="Gene3D" id="1.10.1060.10">
    <property type="entry name" value="Alpha-helical ferredoxin"/>
    <property type="match status" value="1"/>
</dbReference>
<dbReference type="Gene3D" id="3.50.50.60">
    <property type="entry name" value="FAD/NAD(P)-binding domain"/>
    <property type="match status" value="2"/>
</dbReference>
<dbReference type="Pfam" id="PF00037">
    <property type="entry name" value="Fer4"/>
    <property type="match status" value="1"/>
</dbReference>
<dbReference type="STRING" id="710685.MycrhN_0029"/>
<dbReference type="NCBIfam" id="NF009410">
    <property type="entry name" value="PRK12771.1"/>
    <property type="match status" value="1"/>
</dbReference>
<dbReference type="InterPro" id="IPR036188">
    <property type="entry name" value="FAD/NAD-bd_sf"/>
</dbReference>
<dbReference type="Gene3D" id="3.30.70.20">
    <property type="match status" value="1"/>
</dbReference>
<dbReference type="InterPro" id="IPR009051">
    <property type="entry name" value="Helical_ferredxn"/>
</dbReference>
<dbReference type="PROSITE" id="PS00198">
    <property type="entry name" value="4FE4S_FER_1"/>
    <property type="match status" value="1"/>
</dbReference>
<dbReference type="GO" id="GO:0051536">
    <property type="term" value="F:iron-sulfur cluster binding"/>
    <property type="evidence" value="ECO:0007669"/>
    <property type="project" value="UniProtKB-KW"/>
</dbReference>
<dbReference type="GO" id="GO:0016491">
    <property type="term" value="F:oxidoreductase activity"/>
    <property type="evidence" value="ECO:0007669"/>
    <property type="project" value="InterPro"/>
</dbReference>
<dbReference type="KEGG" id="mrh:MycrhN_0029"/>
<dbReference type="PRINTS" id="PR00368">
    <property type="entry name" value="FADPNR"/>
</dbReference>
<name>G8RXY8_MYCRN</name>
<evidence type="ECO:0000256" key="2">
    <source>
        <dbReference type="ARBA" id="ARBA00023004"/>
    </source>
</evidence>
<sequence>MSIPRLMADYRDITPLADLGQGHPRAGPVRERRPVYVDLLPPCNAGCPAGENIQAWLAHATAGRHEAAWRQLVADNPFAAIHGRVCYHPCETVCNRVSLDSAVSIHSVERFLGDLARERGWVFEPPPTSTGKRVLVVGAGPSGLSAAYHLARLGHEVEVRDAGAAPGGMMRYGIPSYRLPRDVLDDELNRIAAMGVRVTCDHRVDDLAAERDEGGFDAVFVAIGAHLAKRVDIPAGDAGTMVDAVSFLRRVASGEKPVIGRHVAVYGGGNTAMDAARVARRLGAEDAVIVYRRTRDQMPAHPEEAEDAEREGIRINWLRTITAFDGPEIRVEVMELDESGYPQPTGRFETLAADTLIMALGQETESAFMRTLPGVEFDADGSVRVTPSLMTGCPGVFAGGDMVPSERTVTVGVGHGKKAAHHIDAWLRGEQAERPPKHPTATFDALNLWYFGDTAKRQQPELEPGVRTQSFDEVVGGLSADEALYEAGRCLSCGNCFECDGCLGACPEDAVIKLGVGHRYEFDYDKCTGCAVCFDQCPVHAIEMFPEPT</sequence>
<dbReference type="Pfam" id="PF14691">
    <property type="entry name" value="Fer4_20"/>
    <property type="match status" value="1"/>
</dbReference>
<dbReference type="GO" id="GO:0046872">
    <property type="term" value="F:metal ion binding"/>
    <property type="evidence" value="ECO:0007669"/>
    <property type="project" value="UniProtKB-KW"/>
</dbReference>
<dbReference type="eggNOG" id="COG0493">
    <property type="taxonomic scope" value="Bacteria"/>
</dbReference>
<dbReference type="PANTHER" id="PTHR42783">
    <property type="entry name" value="GLUTAMATE SYNTHASE [NADPH] SMALL CHAIN"/>
    <property type="match status" value="1"/>
</dbReference>
<dbReference type="SUPFAM" id="SSF46548">
    <property type="entry name" value="alpha-helical ferredoxin"/>
    <property type="match status" value="2"/>
</dbReference>
<dbReference type="InterPro" id="IPR028261">
    <property type="entry name" value="DPD_II"/>
</dbReference>
<evidence type="ECO:0000256" key="1">
    <source>
        <dbReference type="ARBA" id="ARBA00022723"/>
    </source>
</evidence>
<dbReference type="EMBL" id="CP003169">
    <property type="protein sequence ID" value="AEV70681.1"/>
    <property type="molecule type" value="Genomic_DNA"/>
</dbReference>
<dbReference type="SUPFAM" id="SSF51971">
    <property type="entry name" value="Nucleotide-binding domain"/>
    <property type="match status" value="1"/>
</dbReference>
<feature type="domain" description="4Fe-4S ferredoxin-type" evidence="4">
    <location>
        <begin position="518"/>
        <end position="547"/>
    </location>
</feature>